<dbReference type="EMBL" id="JADFTS010000003">
    <property type="protein sequence ID" value="KAF9613675.1"/>
    <property type="molecule type" value="Genomic_DNA"/>
</dbReference>
<dbReference type="PANTHER" id="PTHR43176:SF14">
    <property type="entry name" value="SMALL RIBOSOMAL SUBUNIT PROTEIN MS47"/>
    <property type="match status" value="1"/>
</dbReference>
<evidence type="ECO:0000256" key="1">
    <source>
        <dbReference type="ARBA" id="ARBA00022801"/>
    </source>
</evidence>
<name>A0A835LZU4_9MAGN</name>
<evidence type="ECO:0000259" key="3">
    <source>
        <dbReference type="Pfam" id="PF16113"/>
    </source>
</evidence>
<dbReference type="GO" id="GO:0003860">
    <property type="term" value="F:3-hydroxyisobutyryl-CoA hydrolase activity"/>
    <property type="evidence" value="ECO:0007669"/>
    <property type="project" value="UniProtKB-UniRule"/>
</dbReference>
<gene>
    <name evidence="4" type="ORF">IFM89_009638</name>
</gene>
<evidence type="ECO:0000313" key="4">
    <source>
        <dbReference type="EMBL" id="KAF9613675.1"/>
    </source>
</evidence>
<comment type="function">
    <text evidence="2">Hydrolyzes 3-hydroxyisobutyryl-CoA (HIBYL-CoA), a saline catabolite. Has high activity toward isobutyryl-CoA. Could be an isobutyryl-CoA dehydrogenase that functions in valine catabolism.</text>
</comment>
<accession>A0A835LZU4</accession>
<protein>
    <recommendedName>
        <fullName evidence="2">3-hydroxyisobutyryl-CoA hydrolase</fullName>
        <shortName evidence="2">HIB-CoA hydrolase</shortName>
        <shortName evidence="2">HIBYL-CoA-H</shortName>
        <ecNumber evidence="2">3.1.2.4</ecNumber>
    </recommendedName>
    <alternativeName>
        <fullName evidence="2">3-hydroxyisobutyryl-coenzyme A hydrolase</fullName>
    </alternativeName>
</protein>
<dbReference type="AlphaFoldDB" id="A0A835LZU4"/>
<dbReference type="Pfam" id="PF16113">
    <property type="entry name" value="ECH_2"/>
    <property type="match status" value="1"/>
</dbReference>
<evidence type="ECO:0000313" key="5">
    <source>
        <dbReference type="Proteomes" id="UP000631114"/>
    </source>
</evidence>
<dbReference type="GO" id="GO:0006574">
    <property type="term" value="P:L-valine catabolic process"/>
    <property type="evidence" value="ECO:0007669"/>
    <property type="project" value="UniProtKB-UniRule"/>
</dbReference>
<keyword evidence="5" id="KW-1185">Reference proteome</keyword>
<dbReference type="OrthoDB" id="1737613at2759"/>
<evidence type="ECO:0000256" key="2">
    <source>
        <dbReference type="RuleBase" id="RU369070"/>
    </source>
</evidence>
<dbReference type="Proteomes" id="UP000631114">
    <property type="component" value="Unassembled WGS sequence"/>
</dbReference>
<dbReference type="InterPro" id="IPR029045">
    <property type="entry name" value="ClpP/crotonase-like_dom_sf"/>
</dbReference>
<sequence length="120" mass="13799">MIWKSLKLKQRCTHYYNNIKCFSALPNYYVSPQNEDIQKQVLVQGYSNARVAILNRPSVLNAISTPMAARLNRLYESWEENPDIGFVLMKGSGRSFCAGGDVVSLYHLINQGVFWLEYDM</sequence>
<comment type="caution">
    <text evidence="4">The sequence shown here is derived from an EMBL/GenBank/DDBJ whole genome shotgun (WGS) entry which is preliminary data.</text>
</comment>
<feature type="domain" description="Enoyl-CoA hydratase/isomerase" evidence="3">
    <location>
        <begin position="50"/>
        <end position="112"/>
    </location>
</feature>
<dbReference type="InterPro" id="IPR032259">
    <property type="entry name" value="HIBYL-CoA-H"/>
</dbReference>
<reference evidence="4 5" key="1">
    <citation type="submission" date="2020-10" db="EMBL/GenBank/DDBJ databases">
        <title>The Coptis chinensis genome and diversification of protoberbering-type alkaloids.</title>
        <authorList>
            <person name="Wang B."/>
            <person name="Shu S."/>
            <person name="Song C."/>
            <person name="Liu Y."/>
        </authorList>
    </citation>
    <scope>NUCLEOTIDE SEQUENCE [LARGE SCALE GENOMIC DNA]</scope>
    <source>
        <strain evidence="4">HL-2020</strain>
        <tissue evidence="4">Leaf</tissue>
    </source>
</reference>
<dbReference type="CDD" id="cd06558">
    <property type="entry name" value="crotonase-like"/>
    <property type="match status" value="1"/>
</dbReference>
<proteinExistence type="inferred from homology"/>
<comment type="catalytic activity">
    <reaction evidence="2">
        <text>3-hydroxy-2-methylpropanoyl-CoA + H2O = 3-hydroxy-2-methylpropanoate + CoA + H(+)</text>
        <dbReference type="Rhea" id="RHEA:20888"/>
        <dbReference type="ChEBI" id="CHEBI:11805"/>
        <dbReference type="ChEBI" id="CHEBI:15377"/>
        <dbReference type="ChEBI" id="CHEBI:15378"/>
        <dbReference type="ChEBI" id="CHEBI:57287"/>
        <dbReference type="ChEBI" id="CHEBI:57340"/>
        <dbReference type="EC" id="3.1.2.4"/>
    </reaction>
</comment>
<keyword evidence="1 2" id="KW-0378">Hydrolase</keyword>
<comment type="pathway">
    <text evidence="2">Amino-acid degradation; L-valine degradation.</text>
</comment>
<dbReference type="Gene3D" id="3.90.226.10">
    <property type="entry name" value="2-enoyl-CoA Hydratase, Chain A, domain 1"/>
    <property type="match status" value="1"/>
</dbReference>
<dbReference type="PANTHER" id="PTHR43176">
    <property type="entry name" value="3-HYDROXYISOBUTYRYL-COA HYDROLASE-RELATED"/>
    <property type="match status" value="1"/>
</dbReference>
<dbReference type="EC" id="3.1.2.4" evidence="2"/>
<dbReference type="InterPro" id="IPR045004">
    <property type="entry name" value="ECH_dom"/>
</dbReference>
<comment type="similarity">
    <text evidence="2">Belongs to the enoyl-CoA hydratase/isomerase family.</text>
</comment>
<organism evidence="4 5">
    <name type="scientific">Coptis chinensis</name>
    <dbReference type="NCBI Taxonomy" id="261450"/>
    <lineage>
        <taxon>Eukaryota</taxon>
        <taxon>Viridiplantae</taxon>
        <taxon>Streptophyta</taxon>
        <taxon>Embryophyta</taxon>
        <taxon>Tracheophyta</taxon>
        <taxon>Spermatophyta</taxon>
        <taxon>Magnoliopsida</taxon>
        <taxon>Ranunculales</taxon>
        <taxon>Ranunculaceae</taxon>
        <taxon>Coptidoideae</taxon>
        <taxon>Coptis</taxon>
    </lineage>
</organism>
<dbReference type="SUPFAM" id="SSF52096">
    <property type="entry name" value="ClpP/crotonase"/>
    <property type="match status" value="1"/>
</dbReference>